<dbReference type="Proteomes" id="UP001066276">
    <property type="component" value="Chromosome 4_1"/>
</dbReference>
<sequence length="74" mass="8504">FCYLGMYMSSSLSWKTHINFKLQQLIRNNEAIFRFSNKLGHRPPAQLKTLYNSKCTASVLYGAGVWGYNKIPSL</sequence>
<dbReference type="AlphaFoldDB" id="A0AAV7T444"/>
<organism evidence="1 2">
    <name type="scientific">Pleurodeles waltl</name>
    <name type="common">Iberian ribbed newt</name>
    <dbReference type="NCBI Taxonomy" id="8319"/>
    <lineage>
        <taxon>Eukaryota</taxon>
        <taxon>Metazoa</taxon>
        <taxon>Chordata</taxon>
        <taxon>Craniata</taxon>
        <taxon>Vertebrata</taxon>
        <taxon>Euteleostomi</taxon>
        <taxon>Amphibia</taxon>
        <taxon>Batrachia</taxon>
        <taxon>Caudata</taxon>
        <taxon>Salamandroidea</taxon>
        <taxon>Salamandridae</taxon>
        <taxon>Pleurodelinae</taxon>
        <taxon>Pleurodeles</taxon>
    </lineage>
</organism>
<evidence type="ECO:0000313" key="1">
    <source>
        <dbReference type="EMBL" id="KAJ1171066.1"/>
    </source>
</evidence>
<dbReference type="EMBL" id="JANPWB010000007">
    <property type="protein sequence ID" value="KAJ1171066.1"/>
    <property type="molecule type" value="Genomic_DNA"/>
</dbReference>
<comment type="caution">
    <text evidence="1">The sequence shown here is derived from an EMBL/GenBank/DDBJ whole genome shotgun (WGS) entry which is preliminary data.</text>
</comment>
<gene>
    <name evidence="1" type="ORF">NDU88_002937</name>
</gene>
<feature type="non-terminal residue" evidence="1">
    <location>
        <position position="74"/>
    </location>
</feature>
<keyword evidence="2" id="KW-1185">Reference proteome</keyword>
<protein>
    <recommendedName>
        <fullName evidence="3">Reverse transcriptase</fullName>
    </recommendedName>
</protein>
<feature type="non-terminal residue" evidence="1">
    <location>
        <position position="1"/>
    </location>
</feature>
<evidence type="ECO:0000313" key="2">
    <source>
        <dbReference type="Proteomes" id="UP001066276"/>
    </source>
</evidence>
<name>A0AAV7T444_PLEWA</name>
<accession>A0AAV7T444</accession>
<proteinExistence type="predicted"/>
<reference evidence="1" key="1">
    <citation type="journal article" date="2022" name="bioRxiv">
        <title>Sequencing and chromosome-scale assembly of the giantPleurodeles waltlgenome.</title>
        <authorList>
            <person name="Brown T."/>
            <person name="Elewa A."/>
            <person name="Iarovenko S."/>
            <person name="Subramanian E."/>
            <person name="Araus A.J."/>
            <person name="Petzold A."/>
            <person name="Susuki M."/>
            <person name="Suzuki K.-i.T."/>
            <person name="Hayashi T."/>
            <person name="Toyoda A."/>
            <person name="Oliveira C."/>
            <person name="Osipova E."/>
            <person name="Leigh N.D."/>
            <person name="Simon A."/>
            <person name="Yun M.H."/>
        </authorList>
    </citation>
    <scope>NUCLEOTIDE SEQUENCE</scope>
    <source>
        <strain evidence="1">20211129_DDA</strain>
        <tissue evidence="1">Liver</tissue>
    </source>
</reference>
<evidence type="ECO:0008006" key="3">
    <source>
        <dbReference type="Google" id="ProtNLM"/>
    </source>
</evidence>